<keyword evidence="7" id="KW-0472">Membrane</keyword>
<feature type="transmembrane region" description="Helical" evidence="7">
    <location>
        <begin position="285"/>
        <end position="308"/>
    </location>
</feature>
<dbReference type="AlphaFoldDB" id="A0A4R7FLY4"/>
<feature type="transmembrane region" description="Helical" evidence="7">
    <location>
        <begin position="92"/>
        <end position="114"/>
    </location>
</feature>
<dbReference type="InterPro" id="IPR001915">
    <property type="entry name" value="Peptidase_M48"/>
</dbReference>
<evidence type="ECO:0000313" key="10">
    <source>
        <dbReference type="Proteomes" id="UP000295344"/>
    </source>
</evidence>
<organism evidence="9 10">
    <name type="scientific">Amnibacterium kyonggiense</name>
    <dbReference type="NCBI Taxonomy" id="595671"/>
    <lineage>
        <taxon>Bacteria</taxon>
        <taxon>Bacillati</taxon>
        <taxon>Actinomycetota</taxon>
        <taxon>Actinomycetes</taxon>
        <taxon>Micrococcales</taxon>
        <taxon>Microbacteriaceae</taxon>
        <taxon>Amnibacterium</taxon>
    </lineage>
</organism>
<dbReference type="GO" id="GO:0006508">
    <property type="term" value="P:proteolysis"/>
    <property type="evidence" value="ECO:0007669"/>
    <property type="project" value="UniProtKB-KW"/>
</dbReference>
<reference evidence="9 10" key="1">
    <citation type="submission" date="2019-03" db="EMBL/GenBank/DDBJ databases">
        <title>Genomic Encyclopedia of Archaeal and Bacterial Type Strains, Phase II (KMG-II): from individual species to whole genera.</title>
        <authorList>
            <person name="Goeker M."/>
        </authorList>
    </citation>
    <scope>NUCLEOTIDE SEQUENCE [LARGE SCALE GENOMIC DNA]</scope>
    <source>
        <strain evidence="9 10">DSM 24782</strain>
    </source>
</reference>
<dbReference type="Proteomes" id="UP000295344">
    <property type="component" value="Unassembled WGS sequence"/>
</dbReference>
<evidence type="ECO:0000256" key="2">
    <source>
        <dbReference type="ARBA" id="ARBA00022723"/>
    </source>
</evidence>
<dbReference type="PANTHER" id="PTHR34978:SF3">
    <property type="entry name" value="SLR0241 PROTEIN"/>
    <property type="match status" value="1"/>
</dbReference>
<dbReference type="RefSeq" id="WP_133766474.1">
    <property type="nucleotide sequence ID" value="NZ_BAAARP010000002.1"/>
</dbReference>
<evidence type="ECO:0000313" key="9">
    <source>
        <dbReference type="EMBL" id="TDS77398.1"/>
    </source>
</evidence>
<dbReference type="GO" id="GO:0046872">
    <property type="term" value="F:metal ion binding"/>
    <property type="evidence" value="ECO:0007669"/>
    <property type="project" value="UniProtKB-KW"/>
</dbReference>
<keyword evidence="7" id="KW-1133">Transmembrane helix</keyword>
<keyword evidence="5 6" id="KW-0482">Metalloprotease</keyword>
<keyword evidence="10" id="KW-1185">Reference proteome</keyword>
<evidence type="ECO:0000256" key="6">
    <source>
        <dbReference type="RuleBase" id="RU003983"/>
    </source>
</evidence>
<feature type="transmembrane region" description="Helical" evidence="7">
    <location>
        <begin position="40"/>
        <end position="63"/>
    </location>
</feature>
<dbReference type="Gene3D" id="3.30.2010.10">
    <property type="entry name" value="Metalloproteases ('zincins'), catalytic domain"/>
    <property type="match status" value="1"/>
</dbReference>
<keyword evidence="2" id="KW-0479">Metal-binding</keyword>
<keyword evidence="4 6" id="KW-0862">Zinc</keyword>
<dbReference type="OrthoDB" id="9785340at2"/>
<gene>
    <name evidence="9" type="ORF">CLV52_2342</name>
</gene>
<evidence type="ECO:0000256" key="1">
    <source>
        <dbReference type="ARBA" id="ARBA00022670"/>
    </source>
</evidence>
<comment type="caution">
    <text evidence="9">The sequence shown here is derived from an EMBL/GenBank/DDBJ whole genome shotgun (WGS) entry which is preliminary data.</text>
</comment>
<evidence type="ECO:0000256" key="3">
    <source>
        <dbReference type="ARBA" id="ARBA00022801"/>
    </source>
</evidence>
<keyword evidence="7" id="KW-0812">Transmembrane</keyword>
<protein>
    <submittedName>
        <fullName evidence="9">Peptidase M48-like protein</fullName>
    </submittedName>
</protein>
<comment type="similarity">
    <text evidence="6">Belongs to the peptidase M48 family.</text>
</comment>
<dbReference type="Pfam" id="PF01435">
    <property type="entry name" value="Peptidase_M48"/>
    <property type="match status" value="1"/>
</dbReference>
<evidence type="ECO:0000259" key="8">
    <source>
        <dbReference type="Pfam" id="PF01435"/>
    </source>
</evidence>
<dbReference type="GO" id="GO:0004222">
    <property type="term" value="F:metalloendopeptidase activity"/>
    <property type="evidence" value="ECO:0007669"/>
    <property type="project" value="InterPro"/>
</dbReference>
<keyword evidence="3 6" id="KW-0378">Hydrolase</keyword>
<evidence type="ECO:0000256" key="5">
    <source>
        <dbReference type="ARBA" id="ARBA00023049"/>
    </source>
</evidence>
<sequence length="309" mass="32360">MILAASLLAVLAVLLAWPVPLAVARSTWPDRAPGTALLLWQAIALAGVLSLLGSLLVAGLAPYGPHPIAALRVLTSDVGHGEIPPATSYASALALAAAVLLGVHLVLNLVATVIRTERQRARHRSLLLMLSAPMPEAPRTRLLDATAPIAYCLPGTARSLTVLSAGLLDLLTEQEVLGVVEHERAHLRQHHALVLVAFRAWRIALPWFPVARRAQHAVGLLTEMLADDQARRSVPDPVLARAIVVTSGGTGGEPVEDGPASDPVSVERRVRRLVSPAPIPAGVRIAVPVAALALVVVPPLLLALPAFAG</sequence>
<dbReference type="PANTHER" id="PTHR34978">
    <property type="entry name" value="POSSIBLE SENSOR-TRANSDUCER PROTEIN BLAR"/>
    <property type="match status" value="1"/>
</dbReference>
<proteinExistence type="inferred from homology"/>
<evidence type="ECO:0000256" key="4">
    <source>
        <dbReference type="ARBA" id="ARBA00022833"/>
    </source>
</evidence>
<keyword evidence="1 6" id="KW-0645">Protease</keyword>
<feature type="domain" description="Peptidase M48" evidence="8">
    <location>
        <begin position="132"/>
        <end position="198"/>
    </location>
</feature>
<dbReference type="CDD" id="cd07326">
    <property type="entry name" value="M56_BlaR1_MecR1_like"/>
    <property type="match status" value="1"/>
</dbReference>
<accession>A0A4R7FLY4</accession>
<dbReference type="InterPro" id="IPR052173">
    <property type="entry name" value="Beta-lactam_resp_regulator"/>
</dbReference>
<evidence type="ECO:0000256" key="7">
    <source>
        <dbReference type="SAM" id="Phobius"/>
    </source>
</evidence>
<dbReference type="EMBL" id="SOAM01000002">
    <property type="protein sequence ID" value="TDS77398.1"/>
    <property type="molecule type" value="Genomic_DNA"/>
</dbReference>
<name>A0A4R7FLY4_9MICO</name>
<comment type="cofactor">
    <cofactor evidence="6">
        <name>Zn(2+)</name>
        <dbReference type="ChEBI" id="CHEBI:29105"/>
    </cofactor>
    <text evidence="6">Binds 1 zinc ion per subunit.</text>
</comment>